<feature type="region of interest" description="Disordered" evidence="1">
    <location>
        <begin position="250"/>
        <end position="269"/>
    </location>
</feature>
<feature type="region of interest" description="Disordered" evidence="1">
    <location>
        <begin position="141"/>
        <end position="162"/>
    </location>
</feature>
<evidence type="ECO:0000256" key="1">
    <source>
        <dbReference type="SAM" id="MobiDB-lite"/>
    </source>
</evidence>
<name>A0AAD7JWG7_9AGAR</name>
<organism evidence="2 3">
    <name type="scientific">Mycena metata</name>
    <dbReference type="NCBI Taxonomy" id="1033252"/>
    <lineage>
        <taxon>Eukaryota</taxon>
        <taxon>Fungi</taxon>
        <taxon>Dikarya</taxon>
        <taxon>Basidiomycota</taxon>
        <taxon>Agaricomycotina</taxon>
        <taxon>Agaricomycetes</taxon>
        <taxon>Agaricomycetidae</taxon>
        <taxon>Agaricales</taxon>
        <taxon>Marasmiineae</taxon>
        <taxon>Mycenaceae</taxon>
        <taxon>Mycena</taxon>
    </lineage>
</organism>
<evidence type="ECO:0000313" key="2">
    <source>
        <dbReference type="EMBL" id="KAJ7773282.1"/>
    </source>
</evidence>
<evidence type="ECO:0000313" key="3">
    <source>
        <dbReference type="Proteomes" id="UP001215598"/>
    </source>
</evidence>
<gene>
    <name evidence="2" type="ORF">B0H16DRAFT_1511733</name>
</gene>
<reference evidence="2" key="1">
    <citation type="submission" date="2023-03" db="EMBL/GenBank/DDBJ databases">
        <title>Massive genome expansion in bonnet fungi (Mycena s.s.) driven by repeated elements and novel gene families across ecological guilds.</title>
        <authorList>
            <consortium name="Lawrence Berkeley National Laboratory"/>
            <person name="Harder C.B."/>
            <person name="Miyauchi S."/>
            <person name="Viragh M."/>
            <person name="Kuo A."/>
            <person name="Thoen E."/>
            <person name="Andreopoulos B."/>
            <person name="Lu D."/>
            <person name="Skrede I."/>
            <person name="Drula E."/>
            <person name="Henrissat B."/>
            <person name="Morin E."/>
            <person name="Kohler A."/>
            <person name="Barry K."/>
            <person name="LaButti K."/>
            <person name="Morin E."/>
            <person name="Salamov A."/>
            <person name="Lipzen A."/>
            <person name="Mereny Z."/>
            <person name="Hegedus B."/>
            <person name="Baldrian P."/>
            <person name="Stursova M."/>
            <person name="Weitz H."/>
            <person name="Taylor A."/>
            <person name="Grigoriev I.V."/>
            <person name="Nagy L.G."/>
            <person name="Martin F."/>
            <person name="Kauserud H."/>
        </authorList>
    </citation>
    <scope>NUCLEOTIDE SEQUENCE</scope>
    <source>
        <strain evidence="2">CBHHK182m</strain>
    </source>
</reference>
<feature type="region of interest" description="Disordered" evidence="1">
    <location>
        <begin position="275"/>
        <end position="294"/>
    </location>
</feature>
<dbReference type="Proteomes" id="UP001215598">
    <property type="component" value="Unassembled WGS sequence"/>
</dbReference>
<sequence>MQELNSPYAERDEFFQERLDAFCLGEMKAFAEREHRNLEETRQHVAEWHSRHLFSQSSASPQDRLARVKSVLSDASRILESLCAASGVQSFLLAVDPSDPAGSGFLGGSVSGREYWRGHRGGGDAGVKAFKVYCLKNAPPTTSPNAEASSSETPSTPNPKIASARSLKADLYDGVRNALRSASGVHNAEMKWTNPALLAVYGVCLVGWPPTIPAQNPSSLKANQNKELLQALESGTMHFVRTLSVRNEPHVELPTEEPLPPGTEEEPSYSWAIQFDDDAPPVSDPPAVQDLSTMASGPSYFVWDGVVRPSKRPRLDER</sequence>
<accession>A0AAD7JWG7</accession>
<protein>
    <submittedName>
        <fullName evidence="2">Uncharacterized protein</fullName>
    </submittedName>
</protein>
<feature type="compositionally biased region" description="Polar residues" evidence="1">
    <location>
        <begin position="141"/>
        <end position="155"/>
    </location>
</feature>
<dbReference type="AlphaFoldDB" id="A0AAD7JWG7"/>
<dbReference type="EMBL" id="JARKIB010000013">
    <property type="protein sequence ID" value="KAJ7773282.1"/>
    <property type="molecule type" value="Genomic_DNA"/>
</dbReference>
<proteinExistence type="predicted"/>
<comment type="caution">
    <text evidence="2">The sequence shown here is derived from an EMBL/GenBank/DDBJ whole genome shotgun (WGS) entry which is preliminary data.</text>
</comment>
<keyword evidence="3" id="KW-1185">Reference proteome</keyword>